<accession>A0ABR0DLU2</accession>
<feature type="region of interest" description="Disordered" evidence="7">
    <location>
        <begin position="218"/>
        <end position="289"/>
    </location>
</feature>
<reference evidence="8 9" key="1">
    <citation type="journal article" date="2023" name="bioRxiv">
        <title>Genome report: Whole genome sequence and annotation of Penstemon davidsonii.</title>
        <authorList>
            <person name="Ostevik K.L."/>
            <person name="Alabady M."/>
            <person name="Zhang M."/>
            <person name="Rausher M.D."/>
        </authorList>
    </citation>
    <scope>NUCLEOTIDE SEQUENCE [LARGE SCALE GENOMIC DNA]</scope>
    <source>
        <strain evidence="8">DNT005</strain>
        <tissue evidence="8">Whole leaf</tissue>
    </source>
</reference>
<evidence type="ECO:0000313" key="9">
    <source>
        <dbReference type="Proteomes" id="UP001291926"/>
    </source>
</evidence>
<keyword evidence="6" id="KW-0539">Nucleus</keyword>
<evidence type="ECO:0000256" key="2">
    <source>
        <dbReference type="ARBA" id="ARBA00010410"/>
    </source>
</evidence>
<proteinExistence type="inferred from homology"/>
<dbReference type="InterPro" id="IPR006912">
    <property type="entry name" value="Harbinger_derived_prot"/>
</dbReference>
<evidence type="ECO:0000256" key="6">
    <source>
        <dbReference type="ARBA" id="ARBA00023242"/>
    </source>
</evidence>
<dbReference type="Proteomes" id="UP001291926">
    <property type="component" value="Unassembled WGS sequence"/>
</dbReference>
<dbReference type="Pfam" id="PF04827">
    <property type="entry name" value="Plant_tran"/>
    <property type="match status" value="1"/>
</dbReference>
<evidence type="ECO:0000256" key="7">
    <source>
        <dbReference type="SAM" id="MobiDB-lite"/>
    </source>
</evidence>
<comment type="similarity">
    <text evidence="2">Belongs to the SNAPC3/SRD2 family.</text>
</comment>
<comment type="subcellular location">
    <subcellularLocation>
        <location evidence="1">Nucleus</location>
    </subcellularLocation>
</comment>
<evidence type="ECO:0000256" key="5">
    <source>
        <dbReference type="ARBA" id="ARBA00023163"/>
    </source>
</evidence>
<keyword evidence="3" id="KW-0805">Transcription regulation</keyword>
<dbReference type="InterPro" id="IPR022042">
    <property type="entry name" value="snRNA-activating_su3"/>
</dbReference>
<comment type="caution">
    <text evidence="8">The sequence shown here is derived from an EMBL/GenBank/DDBJ whole genome shotgun (WGS) entry which is preliminary data.</text>
</comment>
<dbReference type="Pfam" id="PF12251">
    <property type="entry name" value="SNAPC3"/>
    <property type="match status" value="1"/>
</dbReference>
<evidence type="ECO:0008006" key="10">
    <source>
        <dbReference type="Google" id="ProtNLM"/>
    </source>
</evidence>
<feature type="compositionally biased region" description="Basic and acidic residues" evidence="7">
    <location>
        <begin position="226"/>
        <end position="237"/>
    </location>
</feature>
<protein>
    <recommendedName>
        <fullName evidence="10">snRNA-activating protein complex subunit</fullName>
    </recommendedName>
</protein>
<keyword evidence="9" id="KW-1185">Reference proteome</keyword>
<dbReference type="PANTHER" id="PTHR13421">
    <property type="entry name" value="SNRNA-ACTIVATING PROTEIN COMPLEX SUBUNIT 3"/>
    <property type="match status" value="1"/>
</dbReference>
<organism evidence="8 9">
    <name type="scientific">Penstemon davidsonii</name>
    <dbReference type="NCBI Taxonomy" id="160366"/>
    <lineage>
        <taxon>Eukaryota</taxon>
        <taxon>Viridiplantae</taxon>
        <taxon>Streptophyta</taxon>
        <taxon>Embryophyta</taxon>
        <taxon>Tracheophyta</taxon>
        <taxon>Spermatophyta</taxon>
        <taxon>Magnoliopsida</taxon>
        <taxon>eudicotyledons</taxon>
        <taxon>Gunneridae</taxon>
        <taxon>Pentapetalae</taxon>
        <taxon>asterids</taxon>
        <taxon>lamiids</taxon>
        <taxon>Lamiales</taxon>
        <taxon>Plantaginaceae</taxon>
        <taxon>Cheloneae</taxon>
        <taxon>Penstemon</taxon>
    </lineage>
</organism>
<dbReference type="PANTHER" id="PTHR13421:SF16">
    <property type="entry name" value="SNRNA-ACTIVATING PROTEIN COMPLEX SUBUNIT 3"/>
    <property type="match status" value="1"/>
</dbReference>
<evidence type="ECO:0000256" key="3">
    <source>
        <dbReference type="ARBA" id="ARBA00023015"/>
    </source>
</evidence>
<dbReference type="EMBL" id="JAYDYQ010001087">
    <property type="protein sequence ID" value="KAK4490186.1"/>
    <property type="molecule type" value="Genomic_DNA"/>
</dbReference>
<name>A0ABR0DLU2_9LAMI</name>
<feature type="compositionally biased region" description="Basic residues" evidence="7">
    <location>
        <begin position="277"/>
        <end position="289"/>
    </location>
</feature>
<evidence type="ECO:0000256" key="1">
    <source>
        <dbReference type="ARBA" id="ARBA00004123"/>
    </source>
</evidence>
<evidence type="ECO:0000256" key="4">
    <source>
        <dbReference type="ARBA" id="ARBA00023125"/>
    </source>
</evidence>
<sequence>MQESYRKDVERAFGILQARFIIIKQPGRGWDIEDLQDIMLTCIVLHNMIVEDERDEYADEDSCDDETDLRKSRRARARIYKQSEKNTSTTVELGTTRSWNFNLDEYTRRRATRNMSAMPLDHEEGGEEDLYVSIPRGGPIYVPNMVGPVTRVPDFETSIFQELQSLKEELSADSPETWDDEIFSNLFDTGLLVDELKIIKEDELVDKAFEEAFKGGESGVDASQVTEEHLSPRRTDDNGVPGPDHACLQNSESNMKAIVPSGSSNLLPLTTSDNKTNKKSSTKTKKRKRFSKKNNYFDESYIAKVEQLAKIKQKQEEDKASVRLHSFNGGTKSHESGPVVKKGDKIKSLKSASVSAKVKSSSTLDNVPVDFPETILCFEVYHNKRKFLKTQEFVVLGRQFLTEIKDKIYCLTDEIMKKVGQYEPSGYFLIEDVFCNDMRGYSSIDYSKPILDWLENSKDDALEKWEYIVAGELQQKQKALLDTERKQQLPRFKAVHMQSTRFCDIKFRLGAGYLYCHQGDCKHVIVLRDMRLIHPEDVQNRAAYPLITFQSKLRYMKCSVCKIYRAQKITVDDKWASSNPCYFCDVCYYMLHYANGSLLYNDFSVYDYLHE</sequence>
<keyword evidence="4" id="KW-0238">DNA-binding</keyword>
<gene>
    <name evidence="8" type="ORF">RD792_000843</name>
</gene>
<keyword evidence="5" id="KW-0804">Transcription</keyword>
<evidence type="ECO:0000313" key="8">
    <source>
        <dbReference type="EMBL" id="KAK4490186.1"/>
    </source>
</evidence>